<dbReference type="EMBL" id="CAJVRL010000078">
    <property type="protein sequence ID" value="CAG8957370.1"/>
    <property type="molecule type" value="Genomic_DNA"/>
</dbReference>
<organism evidence="1 2">
    <name type="scientific">Hymenoscyphus fraxineus</name>
    <dbReference type="NCBI Taxonomy" id="746836"/>
    <lineage>
        <taxon>Eukaryota</taxon>
        <taxon>Fungi</taxon>
        <taxon>Dikarya</taxon>
        <taxon>Ascomycota</taxon>
        <taxon>Pezizomycotina</taxon>
        <taxon>Leotiomycetes</taxon>
        <taxon>Helotiales</taxon>
        <taxon>Helotiaceae</taxon>
        <taxon>Hymenoscyphus</taxon>
    </lineage>
</organism>
<evidence type="ECO:0000313" key="2">
    <source>
        <dbReference type="Proteomes" id="UP000696280"/>
    </source>
</evidence>
<reference evidence="1" key="1">
    <citation type="submission" date="2021-07" db="EMBL/GenBank/DDBJ databases">
        <authorList>
            <person name="Durling M."/>
        </authorList>
    </citation>
    <scope>NUCLEOTIDE SEQUENCE</scope>
</reference>
<evidence type="ECO:0000313" key="1">
    <source>
        <dbReference type="EMBL" id="CAG8957370.1"/>
    </source>
</evidence>
<name>A0A9N9KZK9_9HELO</name>
<dbReference type="OrthoDB" id="62952at2759"/>
<evidence type="ECO:0008006" key="3">
    <source>
        <dbReference type="Google" id="ProtNLM"/>
    </source>
</evidence>
<protein>
    <recommendedName>
        <fullName evidence="3">F-box domain-containing protein</fullName>
    </recommendedName>
</protein>
<dbReference type="AlphaFoldDB" id="A0A9N9KZK9"/>
<keyword evidence="2" id="KW-1185">Reference proteome</keyword>
<dbReference type="Proteomes" id="UP000696280">
    <property type="component" value="Unassembled WGS sequence"/>
</dbReference>
<comment type="caution">
    <text evidence="1">The sequence shown here is derived from an EMBL/GenBank/DDBJ whole genome shotgun (WGS) entry which is preliminary data.</text>
</comment>
<proteinExistence type="predicted"/>
<sequence length="251" mass="29004">MNRKDPFARIPPAEGANPFLDELYQLQVPVVRLQEQMREYQSILAGGEEGRKRLLGEKVNKSRKDLIGQILELVRDMEAYKKRKQNPTRLFDLPWELRRQIYFYLLPPYIRLEKPLSRAFYSLLFPFTYSLNSLLLPHYHCPVSAAFEKCMAQAEKLEIVTAGRMLFVSKQMNEDVLSILYGENYFIVTLEGLKGDIGLSARSNALRIRNLHLNLSFAQGFARRRRRNLATHASKFAKTGDSFMVPVASSE</sequence>
<accession>A0A9N9KZK9</accession>
<gene>
    <name evidence="1" type="ORF">HYFRA_00010796</name>
</gene>